<reference evidence="1 2" key="1">
    <citation type="submission" date="2019-11" db="EMBL/GenBank/DDBJ databases">
        <title>Genome analysis of Rhizobacterium cereale a novel genus and species isolated from maize roots in North Spain.</title>
        <authorList>
            <person name="Menendez E."/>
            <person name="Flores-Felix J.D."/>
            <person name="Ramirez-Bahena M.-H."/>
            <person name="Igual J.M."/>
            <person name="Garcia-Fraile P."/>
            <person name="Peix A."/>
            <person name="Velazquez E."/>
        </authorList>
    </citation>
    <scope>NUCLEOTIDE SEQUENCE [LARGE SCALE GENOMIC DNA]</scope>
    <source>
        <strain evidence="1 2">RZME27</strain>
    </source>
</reference>
<protein>
    <submittedName>
        <fullName evidence="1">Uncharacterized protein</fullName>
    </submittedName>
</protein>
<keyword evidence="2" id="KW-1185">Reference proteome</keyword>
<dbReference type="EMBL" id="WIXI01000050">
    <property type="protein sequence ID" value="MQY49227.1"/>
    <property type="molecule type" value="Genomic_DNA"/>
</dbReference>
<evidence type="ECO:0000313" key="1">
    <source>
        <dbReference type="EMBL" id="MQY49227.1"/>
    </source>
</evidence>
<evidence type="ECO:0000313" key="2">
    <source>
        <dbReference type="Proteomes" id="UP000435138"/>
    </source>
</evidence>
<dbReference type="Proteomes" id="UP000435138">
    <property type="component" value="Unassembled WGS sequence"/>
</dbReference>
<name>A0A6A8AHC9_9HYPH</name>
<accession>A0A6A8AHC9</accession>
<sequence>MWRPIEKLVSGRLAYLHFEEAGCSDCLGYVNAGGIAEWPDAIRGMRPDGWCDASEMLFLAADQQNYPARLAS</sequence>
<dbReference type="RefSeq" id="WP_153358743.1">
    <property type="nucleotide sequence ID" value="NZ_JAYKOO010000008.1"/>
</dbReference>
<proteinExistence type="predicted"/>
<comment type="caution">
    <text evidence="1">The sequence shown here is derived from an EMBL/GenBank/DDBJ whole genome shotgun (WGS) entry which is preliminary data.</text>
</comment>
<gene>
    <name evidence="1" type="ORF">GAO09_24630</name>
</gene>
<organism evidence="1 2">
    <name type="scientific">Endobacterium cereale</name>
    <dbReference type="NCBI Taxonomy" id="2663029"/>
    <lineage>
        <taxon>Bacteria</taxon>
        <taxon>Pseudomonadati</taxon>
        <taxon>Pseudomonadota</taxon>
        <taxon>Alphaproteobacteria</taxon>
        <taxon>Hyphomicrobiales</taxon>
        <taxon>Rhizobiaceae</taxon>
        <taxon>Endobacterium</taxon>
    </lineage>
</organism>
<dbReference type="AlphaFoldDB" id="A0A6A8AHC9"/>